<dbReference type="GO" id="GO:0034501">
    <property type="term" value="P:protein localization to kinetochore"/>
    <property type="evidence" value="ECO:0007669"/>
    <property type="project" value="TreeGrafter"/>
</dbReference>
<evidence type="ECO:0000313" key="4">
    <source>
        <dbReference type="EMBL" id="KIM97509.1"/>
    </source>
</evidence>
<dbReference type="Pfam" id="PF18210">
    <property type="entry name" value="Knl1_RWD_C"/>
    <property type="match status" value="1"/>
</dbReference>
<dbReference type="InParanoid" id="A0A0C3H278"/>
<feature type="compositionally biased region" description="Acidic residues" evidence="2">
    <location>
        <begin position="315"/>
        <end position="340"/>
    </location>
</feature>
<protein>
    <recommendedName>
        <fullName evidence="3">Spc7 kinetochore protein domain-containing protein</fullName>
    </recommendedName>
</protein>
<dbReference type="GO" id="GO:0000776">
    <property type="term" value="C:kinetochore"/>
    <property type="evidence" value="ECO:0007669"/>
    <property type="project" value="TreeGrafter"/>
</dbReference>
<feature type="compositionally biased region" description="Polar residues" evidence="2">
    <location>
        <begin position="110"/>
        <end position="126"/>
    </location>
</feature>
<feature type="domain" description="Spc7 kinetochore protein" evidence="3">
    <location>
        <begin position="1010"/>
        <end position="1326"/>
    </location>
</feature>
<evidence type="ECO:0000259" key="3">
    <source>
        <dbReference type="SMART" id="SM00787"/>
    </source>
</evidence>
<feature type="compositionally biased region" description="Low complexity" evidence="2">
    <location>
        <begin position="217"/>
        <end position="232"/>
    </location>
</feature>
<dbReference type="Proteomes" id="UP000054321">
    <property type="component" value="Unassembled WGS sequence"/>
</dbReference>
<dbReference type="GO" id="GO:0007094">
    <property type="term" value="P:mitotic spindle assembly checkpoint signaling"/>
    <property type="evidence" value="ECO:0007669"/>
    <property type="project" value="TreeGrafter"/>
</dbReference>
<evidence type="ECO:0000256" key="1">
    <source>
        <dbReference type="SAM" id="Coils"/>
    </source>
</evidence>
<dbReference type="SMART" id="SM00787">
    <property type="entry name" value="Spc7"/>
    <property type="match status" value="1"/>
</dbReference>
<name>A0A0C3H278_OIDMZ</name>
<feature type="region of interest" description="Disordered" evidence="2">
    <location>
        <begin position="1"/>
        <end position="137"/>
    </location>
</feature>
<feature type="compositionally biased region" description="Basic residues" evidence="2">
    <location>
        <begin position="277"/>
        <end position="287"/>
    </location>
</feature>
<feature type="region of interest" description="Disordered" evidence="2">
    <location>
        <begin position="424"/>
        <end position="447"/>
    </location>
</feature>
<organism evidence="4 5">
    <name type="scientific">Oidiodendron maius (strain Zn)</name>
    <dbReference type="NCBI Taxonomy" id="913774"/>
    <lineage>
        <taxon>Eukaryota</taxon>
        <taxon>Fungi</taxon>
        <taxon>Dikarya</taxon>
        <taxon>Ascomycota</taxon>
        <taxon>Pezizomycotina</taxon>
        <taxon>Leotiomycetes</taxon>
        <taxon>Leotiomycetes incertae sedis</taxon>
        <taxon>Myxotrichaceae</taxon>
        <taxon>Oidiodendron</taxon>
    </lineage>
</organism>
<feature type="compositionally biased region" description="Low complexity" evidence="2">
    <location>
        <begin position="294"/>
        <end position="312"/>
    </location>
</feature>
<dbReference type="InterPro" id="IPR033338">
    <property type="entry name" value="Spc105/Spc7"/>
</dbReference>
<dbReference type="OrthoDB" id="5592879at2759"/>
<dbReference type="SMART" id="SM01315">
    <property type="entry name" value="Spc7_N"/>
    <property type="match status" value="1"/>
</dbReference>
<keyword evidence="5" id="KW-1185">Reference proteome</keyword>
<dbReference type="InterPro" id="IPR040850">
    <property type="entry name" value="Knl1_RWD_C"/>
</dbReference>
<feature type="region of interest" description="Disordered" evidence="2">
    <location>
        <begin position="693"/>
        <end position="813"/>
    </location>
</feature>
<feature type="region of interest" description="Disordered" evidence="2">
    <location>
        <begin position="159"/>
        <end position="370"/>
    </location>
</feature>
<feature type="compositionally biased region" description="Polar residues" evidence="2">
    <location>
        <begin position="350"/>
        <end position="368"/>
    </location>
</feature>
<dbReference type="STRING" id="913774.A0A0C3H278"/>
<feature type="compositionally biased region" description="Basic and acidic residues" evidence="2">
    <location>
        <begin position="159"/>
        <end position="185"/>
    </location>
</feature>
<feature type="region of interest" description="Disordered" evidence="2">
    <location>
        <begin position="462"/>
        <end position="543"/>
    </location>
</feature>
<dbReference type="GO" id="GO:1990758">
    <property type="term" value="P:mitotic sister chromatid biorientation"/>
    <property type="evidence" value="ECO:0007669"/>
    <property type="project" value="TreeGrafter"/>
</dbReference>
<evidence type="ECO:0000256" key="2">
    <source>
        <dbReference type="SAM" id="MobiDB-lite"/>
    </source>
</evidence>
<sequence length="1516" mass="165220">MSSREESTLPATRPRSRKSLAHVPSSAMDQENMTADIGALVGGKRAALADKSSKKLRSKSIGPGGLDALRDSTGNRRKSVITPSRPPPRSILKPTMPPLRDIPARKPSPKKTSPATHSSDRMNFNISGPAISGTENLANPFQVGENEAVTQTRIALRTEEEQLAAAREREEKERQELENEANARREARRKSLANRRVSFAPEATLHTWDVVVEYQDSTTSSNSTSSTRRASSVAGNAVASPHPNRVAHHESDASEPPSTPPEEAEEDTITASPAHQRQLHQKKRRRSSAIPPMDFNNPNNDGFSSSPFSGSSVGDADETIEADGDEESNSNSDSDGDEETMMSIDGVDTTEMSVATTKSPLSDSSGRLEQSLKLAARQAGTRGIEFDEYGEDGEDGLAEDEEVLASFAPFTKSASLKNLESKLDQENVNPFSPASGYGVRHGEGQQDGDELTMEVTHAVGGIIPSQQDEEEDMSMDVTRSFGGIVSNEAPKAADSRRKSTPSGRRQSTRRRSSGVSSRGDETMDLTTAVGGIQPADDDTASKDDEEMTMEFTSVVGGVLAPGNTWTASRRKSAASQGQRQSIRNRQSLDSAVEDDTMDITAAIGGIIPPESETMATEVDATVGIELTTAVGGILPQTSPANRMEAKAVMEMEADLASSPFQADVVAESPLKVVAPVHAVASETGSPSLAAFRGKGLRRSVDAQKSVIPKPRINDGTPVKKSVTPPKQLTPQPMRPTTPSKTPPSKNIAMRTSSPKRLFKNESKASSIPKSSATKENKIRNKLFQNDNGTGIPAPSFVLTPQRRRSSGVGIDRVGLGSPRVAELLDRRGSIGEEASSFVPSQLDNAGRGVRFEDPRVLEREVEMEHEVDQADNGDETTTLKEMIQSMSPKKKPLKGRKSLHIGAAKGLLGKRPIELDEDDEEEENDGVKRLRGHEGSPVKKVKLQGPPSKEDTTGHLTLATPRNLEQSSLAPGTAFSPVKGPSRAHDQPREVDTTITFTGSFPSLDAIENLGTDDSLSDDRIQLQDFLNMTSIRFMELTTTKRRHTIVPKEPNQRDSMQGEAAYSLEDCVAAGAATVPMLELFQHACYELKNYISEGRKTVREIETETFEENPPLFREYISASPDVKVIMDNQLKNVKTHARLLSKGMWYEWRMTLLATLKDGLVKTADGMRQDGKILDRQLALLDTVLPNFVRQAQQLENEEADLRSAADELANCDQAELSEARQKLIAVDADIDAKQNMIDELRKQLQGKEAEIATSTERKNFCLNEIREAEKIREDCRGWSSMEISLLKEKADKLEREHGWAITGVSGTTTSMTYRREIELVFDAASFSNGTHTKKSPNSSVDLWYIAATRESCPVPLTPELDFFLKNVRDHVRGLPQGQTTIRTLLREVSAAWNKANAIANSIRLLRASCPTEITKASDNSILVKPTLLIAPLATKVEITFQLTCHSSVDGINVSISSSAAVVYGERFNEQKMGEFLLSRCGNHIEEEGQATKVSWGAAVAELGEKLLARGRK</sequence>
<dbReference type="InterPro" id="IPR013253">
    <property type="entry name" value="Spc7_domain"/>
</dbReference>
<accession>A0A0C3H278</accession>
<feature type="region of interest" description="Disordered" evidence="2">
    <location>
        <begin position="967"/>
        <end position="989"/>
    </location>
</feature>
<feature type="region of interest" description="Disordered" evidence="2">
    <location>
        <begin position="862"/>
        <end position="955"/>
    </location>
</feature>
<dbReference type="Pfam" id="PF15402">
    <property type="entry name" value="MELT_2"/>
    <property type="match status" value="5"/>
</dbReference>
<reference evidence="4 5" key="1">
    <citation type="submission" date="2014-04" db="EMBL/GenBank/DDBJ databases">
        <authorList>
            <consortium name="DOE Joint Genome Institute"/>
            <person name="Kuo A."/>
            <person name="Martino E."/>
            <person name="Perotto S."/>
            <person name="Kohler A."/>
            <person name="Nagy L.G."/>
            <person name="Floudas D."/>
            <person name="Copeland A."/>
            <person name="Barry K.W."/>
            <person name="Cichocki N."/>
            <person name="Veneault-Fourrey C."/>
            <person name="LaButti K."/>
            <person name="Lindquist E.A."/>
            <person name="Lipzen A."/>
            <person name="Lundell T."/>
            <person name="Morin E."/>
            <person name="Murat C."/>
            <person name="Sun H."/>
            <person name="Tunlid A."/>
            <person name="Henrissat B."/>
            <person name="Grigoriev I.V."/>
            <person name="Hibbett D.S."/>
            <person name="Martin F."/>
            <person name="Nordberg H.P."/>
            <person name="Cantor M.N."/>
            <person name="Hua S.X."/>
        </authorList>
    </citation>
    <scope>NUCLEOTIDE SEQUENCE [LARGE SCALE GENOMIC DNA]</scope>
    <source>
        <strain evidence="4 5">Zn</strain>
    </source>
</reference>
<feature type="region of interest" description="Disordered" evidence="2">
    <location>
        <begin position="559"/>
        <end position="593"/>
    </location>
</feature>
<dbReference type="EMBL" id="KN832882">
    <property type="protein sequence ID" value="KIM97509.1"/>
    <property type="molecule type" value="Genomic_DNA"/>
</dbReference>
<reference evidence="5" key="2">
    <citation type="submission" date="2015-01" db="EMBL/GenBank/DDBJ databases">
        <title>Evolutionary Origins and Diversification of the Mycorrhizal Mutualists.</title>
        <authorList>
            <consortium name="DOE Joint Genome Institute"/>
            <consortium name="Mycorrhizal Genomics Consortium"/>
            <person name="Kohler A."/>
            <person name="Kuo A."/>
            <person name="Nagy L.G."/>
            <person name="Floudas D."/>
            <person name="Copeland A."/>
            <person name="Barry K.W."/>
            <person name="Cichocki N."/>
            <person name="Veneault-Fourrey C."/>
            <person name="LaButti K."/>
            <person name="Lindquist E.A."/>
            <person name="Lipzen A."/>
            <person name="Lundell T."/>
            <person name="Morin E."/>
            <person name="Murat C."/>
            <person name="Riley R."/>
            <person name="Ohm R."/>
            <person name="Sun H."/>
            <person name="Tunlid A."/>
            <person name="Henrissat B."/>
            <person name="Grigoriev I.V."/>
            <person name="Hibbett D.S."/>
            <person name="Martin F."/>
        </authorList>
    </citation>
    <scope>NUCLEOTIDE SEQUENCE [LARGE SCALE GENOMIC DNA]</scope>
    <source>
        <strain evidence="5">Zn</strain>
    </source>
</reference>
<feature type="coiled-coil region" evidence="1">
    <location>
        <begin position="1191"/>
        <end position="1261"/>
    </location>
</feature>
<proteinExistence type="predicted"/>
<keyword evidence="1" id="KW-0175">Coiled coil</keyword>
<dbReference type="HOGENOM" id="CLU_002533_1_0_1"/>
<feature type="compositionally biased region" description="Acidic residues" evidence="2">
    <location>
        <begin position="915"/>
        <end position="924"/>
    </location>
</feature>
<evidence type="ECO:0000313" key="5">
    <source>
        <dbReference type="Proteomes" id="UP000054321"/>
    </source>
</evidence>
<feature type="compositionally biased region" description="Basic and acidic residues" evidence="2">
    <location>
        <begin position="925"/>
        <end position="937"/>
    </location>
</feature>
<gene>
    <name evidence="4" type="ORF">OIDMADRAFT_147921</name>
</gene>
<dbReference type="PANTHER" id="PTHR28260">
    <property type="entry name" value="SPINDLE POLE BODY COMPONENT SPC105"/>
    <property type="match status" value="1"/>
</dbReference>
<feature type="compositionally biased region" description="Basic residues" evidence="2">
    <location>
        <begin position="888"/>
        <end position="899"/>
    </location>
</feature>
<dbReference type="Pfam" id="PF08317">
    <property type="entry name" value="Spc7"/>
    <property type="match status" value="1"/>
</dbReference>
<feature type="compositionally biased region" description="Low complexity" evidence="2">
    <location>
        <begin position="736"/>
        <end position="745"/>
    </location>
</feature>
<dbReference type="PANTHER" id="PTHR28260:SF1">
    <property type="entry name" value="SPINDLE POLE BODY COMPONENT SPC105"/>
    <property type="match status" value="1"/>
</dbReference>
<feature type="compositionally biased region" description="Polar residues" evidence="2">
    <location>
        <begin position="563"/>
        <end position="589"/>
    </location>
</feature>